<dbReference type="SUPFAM" id="SSF52266">
    <property type="entry name" value="SGNH hydrolase"/>
    <property type="match status" value="1"/>
</dbReference>
<dbReference type="PANTHER" id="PTHR45966">
    <property type="entry name" value="GDSL-LIKE LIPASE/ACYLHYDROLASE"/>
    <property type="match status" value="1"/>
</dbReference>
<keyword evidence="5" id="KW-1185">Reference proteome</keyword>
<dbReference type="Pfam" id="PF00657">
    <property type="entry name" value="Lipase_GDSL"/>
    <property type="match status" value="1"/>
</dbReference>
<evidence type="ECO:0000256" key="2">
    <source>
        <dbReference type="ARBA" id="ARBA00022729"/>
    </source>
</evidence>
<feature type="chain" id="PRO_5035916695" description="GDSL esterase/lipase 1-like" evidence="3">
    <location>
        <begin position="27"/>
        <end position="385"/>
    </location>
</feature>
<comment type="similarity">
    <text evidence="1">Belongs to the 'GDSL' lipolytic enzyme family.</text>
</comment>
<dbReference type="InterPro" id="IPR036514">
    <property type="entry name" value="SGNH_hydro_sf"/>
</dbReference>
<dbReference type="InterPro" id="IPR001087">
    <property type="entry name" value="GDSL"/>
</dbReference>
<protein>
    <recommendedName>
        <fullName evidence="6">GDSL esterase/lipase 1-like</fullName>
    </recommendedName>
</protein>
<dbReference type="CDD" id="cd01837">
    <property type="entry name" value="SGNH_plant_lipase_like"/>
    <property type="match status" value="1"/>
</dbReference>
<evidence type="ECO:0000256" key="3">
    <source>
        <dbReference type="SAM" id="SignalP"/>
    </source>
</evidence>
<accession>A0A8S2APX1</accession>
<reference evidence="4" key="1">
    <citation type="submission" date="2021-01" db="EMBL/GenBank/DDBJ databases">
        <authorList>
            <person name="Bezrukov I."/>
        </authorList>
    </citation>
    <scope>NUCLEOTIDE SEQUENCE</scope>
</reference>
<dbReference type="PANTHER" id="PTHR45966:SF1">
    <property type="entry name" value="GDSL ESTERASE_LIPASE 1-RELATED"/>
    <property type="match status" value="1"/>
</dbReference>
<dbReference type="Gene3D" id="3.40.50.1110">
    <property type="entry name" value="SGNH hydrolase"/>
    <property type="match status" value="1"/>
</dbReference>
<organism evidence="4 5">
    <name type="scientific">Arabidopsis arenosa</name>
    <name type="common">Sand rock-cress</name>
    <name type="synonym">Cardaminopsis arenosa</name>
    <dbReference type="NCBI Taxonomy" id="38785"/>
    <lineage>
        <taxon>Eukaryota</taxon>
        <taxon>Viridiplantae</taxon>
        <taxon>Streptophyta</taxon>
        <taxon>Embryophyta</taxon>
        <taxon>Tracheophyta</taxon>
        <taxon>Spermatophyta</taxon>
        <taxon>Magnoliopsida</taxon>
        <taxon>eudicotyledons</taxon>
        <taxon>Gunneridae</taxon>
        <taxon>Pentapetalae</taxon>
        <taxon>rosids</taxon>
        <taxon>malvids</taxon>
        <taxon>Brassicales</taxon>
        <taxon>Brassicaceae</taxon>
        <taxon>Camelineae</taxon>
        <taxon>Arabidopsis</taxon>
    </lineage>
</organism>
<evidence type="ECO:0000313" key="4">
    <source>
        <dbReference type="EMBL" id="CAE6121994.1"/>
    </source>
</evidence>
<evidence type="ECO:0000256" key="1">
    <source>
        <dbReference type="ARBA" id="ARBA00008668"/>
    </source>
</evidence>
<evidence type="ECO:0000313" key="5">
    <source>
        <dbReference type="Proteomes" id="UP000682877"/>
    </source>
</evidence>
<dbReference type="Proteomes" id="UP000682877">
    <property type="component" value="Chromosome 6"/>
</dbReference>
<dbReference type="EMBL" id="LR999456">
    <property type="protein sequence ID" value="CAE6121994.1"/>
    <property type="molecule type" value="Genomic_DNA"/>
</dbReference>
<dbReference type="InterPro" id="IPR044552">
    <property type="entry name" value="GLIP1-5/GLL25"/>
</dbReference>
<gene>
    <name evidence="4" type="ORF">AARE701A_LOCUS16190</name>
</gene>
<keyword evidence="2 3" id="KW-0732">Signal</keyword>
<dbReference type="PROSITE" id="PS51257">
    <property type="entry name" value="PROKAR_LIPOPROTEIN"/>
    <property type="match status" value="1"/>
</dbReference>
<dbReference type="InterPro" id="IPR035669">
    <property type="entry name" value="SGNH_plant_lipase-like"/>
</dbReference>
<evidence type="ECO:0008006" key="6">
    <source>
        <dbReference type="Google" id="ProtNLM"/>
    </source>
</evidence>
<feature type="signal peptide" evidence="3">
    <location>
        <begin position="1"/>
        <end position="26"/>
    </location>
</feature>
<proteinExistence type="inferred from homology"/>
<sequence length="385" mass="43214">MANIERFGSIFLLFLTIILSISSISCEQTFLTNQAALFVFGDSVFDVGNNNYINTFRAAQANVWPYGQTTFKFPTGRNSDGRLIPDFIAEYAWLPLIPPYLQPGNSISQFTYGVNFASAGAGALVETYKPQNVIPLGSQLNNFKNVEKMFKEKLGEAETKRIISRAVYLIQIGPNDYFYPFSVNISYFQSNSKDRFVDYVIGNTTTVIEKIYKIGGRKFGIMNMGRLDCVPGLLTLDPTRIGSCFEPITELIKLHNIRIPNVLRDIQRRFPEFKYSLFDSYSAGTEAMENPTKYGFKEVKKACCGSGPFRGSSTCGYRAGTSREFELCENVSDYMFFDGSHTSEKANQQTAELMWDGPSDLVGPFTLKTLSTPKLHAQCVKAFEK</sequence>
<name>A0A8S2APX1_ARAAE</name>
<dbReference type="GO" id="GO:0016298">
    <property type="term" value="F:lipase activity"/>
    <property type="evidence" value="ECO:0007669"/>
    <property type="project" value="TreeGrafter"/>
</dbReference>
<dbReference type="AlphaFoldDB" id="A0A8S2APX1"/>